<dbReference type="RefSeq" id="XP_005756686.1">
    <property type="nucleotide sequence ID" value="XM_005756629.1"/>
</dbReference>
<protein>
    <submittedName>
        <fullName evidence="1">Uncharacterized protein</fullName>
    </submittedName>
</protein>
<dbReference type="AlphaFoldDB" id="A0A0D3HZ22"/>
<dbReference type="HOGENOM" id="CLU_1268951_0_0_1"/>
<dbReference type="PaxDb" id="2903-EOD04257"/>
<proteinExistence type="predicted"/>
<dbReference type="KEGG" id="ehx:EMIHUDRAFT_221402"/>
<dbReference type="Proteomes" id="UP000013827">
    <property type="component" value="Unassembled WGS sequence"/>
</dbReference>
<reference evidence="1" key="2">
    <citation type="submission" date="2024-10" db="UniProtKB">
        <authorList>
            <consortium name="EnsemblProtists"/>
        </authorList>
    </citation>
    <scope>IDENTIFICATION</scope>
</reference>
<dbReference type="GeneID" id="17250406"/>
<name>A0A0D3HZ22_EMIH1</name>
<keyword evidence="2" id="KW-1185">Reference proteome</keyword>
<sequence>MRAQNLKALVNRTGRDDGVACAVSCVFRARSGAGTLCVQRRAIAPADGLGPGVEHDQLPWPCDQCEVRVARRSELKALLLRELQLDHVDRPDTFVVQQSACASIAQQTPLELLCFIEDFARTAHLRRGVEAEAATVGRLRASFAALGASLSRACAERTRRSPALDAAEELEATHSVTQPRMPSIPFAPACASGIHTFNSCGSNFDTWLRVFTLSVGQK</sequence>
<evidence type="ECO:0000313" key="1">
    <source>
        <dbReference type="EnsemblProtists" id="EOD04257"/>
    </source>
</evidence>
<dbReference type="EnsemblProtists" id="EOD04257">
    <property type="protein sequence ID" value="EOD04257"/>
    <property type="gene ID" value="EMIHUDRAFT_221402"/>
</dbReference>
<accession>A0A0D3HZ22</accession>
<reference evidence="2" key="1">
    <citation type="journal article" date="2013" name="Nature">
        <title>Pan genome of the phytoplankton Emiliania underpins its global distribution.</title>
        <authorList>
            <person name="Read B.A."/>
            <person name="Kegel J."/>
            <person name="Klute M.J."/>
            <person name="Kuo A."/>
            <person name="Lefebvre S.C."/>
            <person name="Maumus F."/>
            <person name="Mayer C."/>
            <person name="Miller J."/>
            <person name="Monier A."/>
            <person name="Salamov A."/>
            <person name="Young J."/>
            <person name="Aguilar M."/>
            <person name="Claverie J.M."/>
            <person name="Frickenhaus S."/>
            <person name="Gonzalez K."/>
            <person name="Herman E.K."/>
            <person name="Lin Y.C."/>
            <person name="Napier J."/>
            <person name="Ogata H."/>
            <person name="Sarno A.F."/>
            <person name="Shmutz J."/>
            <person name="Schroeder D."/>
            <person name="de Vargas C."/>
            <person name="Verret F."/>
            <person name="von Dassow P."/>
            <person name="Valentin K."/>
            <person name="Van de Peer Y."/>
            <person name="Wheeler G."/>
            <person name="Dacks J.B."/>
            <person name="Delwiche C.F."/>
            <person name="Dyhrman S.T."/>
            <person name="Glockner G."/>
            <person name="John U."/>
            <person name="Richards T."/>
            <person name="Worden A.Z."/>
            <person name="Zhang X."/>
            <person name="Grigoriev I.V."/>
            <person name="Allen A.E."/>
            <person name="Bidle K."/>
            <person name="Borodovsky M."/>
            <person name="Bowler C."/>
            <person name="Brownlee C."/>
            <person name="Cock J.M."/>
            <person name="Elias M."/>
            <person name="Gladyshev V.N."/>
            <person name="Groth M."/>
            <person name="Guda C."/>
            <person name="Hadaegh A."/>
            <person name="Iglesias-Rodriguez M.D."/>
            <person name="Jenkins J."/>
            <person name="Jones B.M."/>
            <person name="Lawson T."/>
            <person name="Leese F."/>
            <person name="Lindquist E."/>
            <person name="Lobanov A."/>
            <person name="Lomsadze A."/>
            <person name="Malik S.B."/>
            <person name="Marsh M.E."/>
            <person name="Mackinder L."/>
            <person name="Mock T."/>
            <person name="Mueller-Roeber B."/>
            <person name="Pagarete A."/>
            <person name="Parker M."/>
            <person name="Probert I."/>
            <person name="Quesneville H."/>
            <person name="Raines C."/>
            <person name="Rensing S.A."/>
            <person name="Riano-Pachon D.M."/>
            <person name="Richier S."/>
            <person name="Rokitta S."/>
            <person name="Shiraiwa Y."/>
            <person name="Soanes D.M."/>
            <person name="van der Giezen M."/>
            <person name="Wahlund T.M."/>
            <person name="Williams B."/>
            <person name="Wilson W."/>
            <person name="Wolfe G."/>
            <person name="Wurch L.L."/>
        </authorList>
    </citation>
    <scope>NUCLEOTIDE SEQUENCE</scope>
</reference>
<evidence type="ECO:0000313" key="2">
    <source>
        <dbReference type="Proteomes" id="UP000013827"/>
    </source>
</evidence>
<organism evidence="1 2">
    <name type="scientific">Emiliania huxleyi (strain CCMP1516)</name>
    <dbReference type="NCBI Taxonomy" id="280463"/>
    <lineage>
        <taxon>Eukaryota</taxon>
        <taxon>Haptista</taxon>
        <taxon>Haptophyta</taxon>
        <taxon>Prymnesiophyceae</taxon>
        <taxon>Isochrysidales</taxon>
        <taxon>Noelaerhabdaceae</taxon>
        <taxon>Emiliania</taxon>
    </lineage>
</organism>